<dbReference type="Pfam" id="PF06580">
    <property type="entry name" value="His_kinase"/>
    <property type="match status" value="1"/>
</dbReference>
<dbReference type="CDD" id="cd12912">
    <property type="entry name" value="PDC2_MCP_like"/>
    <property type="match status" value="1"/>
</dbReference>
<keyword evidence="6 8" id="KW-1133">Transmembrane helix</keyword>
<dbReference type="InterPro" id="IPR050640">
    <property type="entry name" value="Bact_2-comp_sensor_kinase"/>
</dbReference>
<feature type="transmembrane region" description="Helical" evidence="8">
    <location>
        <begin position="289"/>
        <end position="314"/>
    </location>
</feature>
<dbReference type="Pfam" id="PF02743">
    <property type="entry name" value="dCache_1"/>
    <property type="match status" value="1"/>
</dbReference>
<dbReference type="Gene3D" id="6.10.250.1910">
    <property type="match status" value="1"/>
</dbReference>
<dbReference type="CDD" id="cd06225">
    <property type="entry name" value="HAMP"/>
    <property type="match status" value="1"/>
</dbReference>
<keyword evidence="3" id="KW-0597">Phosphoprotein</keyword>
<dbReference type="EC" id="2.7.13.3" evidence="10"/>
<dbReference type="InterPro" id="IPR003660">
    <property type="entry name" value="HAMP_dom"/>
</dbReference>
<evidence type="ECO:0000259" key="9">
    <source>
        <dbReference type="PROSITE" id="PS50885"/>
    </source>
</evidence>
<reference evidence="10" key="2">
    <citation type="journal article" date="2021" name="J Anim Sci Technol">
        <title>Complete genome sequence of Paenibacillus konkukensis sp. nov. SK3146 as a potential probiotic strain.</title>
        <authorList>
            <person name="Jung H.I."/>
            <person name="Park S."/>
            <person name="Niu K.M."/>
            <person name="Lee S.W."/>
            <person name="Kothari D."/>
            <person name="Yi K.J."/>
            <person name="Kim S.K."/>
        </authorList>
    </citation>
    <scope>NUCLEOTIDE SEQUENCE</scope>
    <source>
        <strain evidence="10">SK3146</strain>
    </source>
</reference>
<dbReference type="SMART" id="SM00304">
    <property type="entry name" value="HAMP"/>
    <property type="match status" value="1"/>
</dbReference>
<dbReference type="SUPFAM" id="SSF158472">
    <property type="entry name" value="HAMP domain-like"/>
    <property type="match status" value="1"/>
</dbReference>
<evidence type="ECO:0000256" key="4">
    <source>
        <dbReference type="ARBA" id="ARBA00022679"/>
    </source>
</evidence>
<keyword evidence="4 10" id="KW-0808">Transferase</keyword>
<dbReference type="SUPFAM" id="SSF55874">
    <property type="entry name" value="ATPase domain of HSP90 chaperone/DNA topoisomerase II/histidine kinase"/>
    <property type="match status" value="1"/>
</dbReference>
<name>A0ABY4RIT6_9BACL</name>
<dbReference type="GO" id="GO:0004673">
    <property type="term" value="F:protein histidine kinase activity"/>
    <property type="evidence" value="ECO:0007669"/>
    <property type="project" value="UniProtKB-EC"/>
</dbReference>
<evidence type="ECO:0000313" key="10">
    <source>
        <dbReference type="EMBL" id="UQZ81730.1"/>
    </source>
</evidence>
<protein>
    <submittedName>
        <fullName evidence="10">Sensor histidine kinase YpdA</fullName>
        <ecNumber evidence="10">2.7.13.3</ecNumber>
    </submittedName>
</protein>
<reference evidence="10" key="1">
    <citation type="submission" date="2018-02" db="EMBL/GenBank/DDBJ databases">
        <authorList>
            <person name="Kim S.-K."/>
            <person name="Jung H.-I."/>
            <person name="Lee S.-W."/>
        </authorList>
    </citation>
    <scope>NUCLEOTIDE SEQUENCE</scope>
    <source>
        <strain evidence="10">SK3146</strain>
    </source>
</reference>
<feature type="transmembrane region" description="Helical" evidence="8">
    <location>
        <begin position="12"/>
        <end position="32"/>
    </location>
</feature>
<dbReference type="Gene3D" id="3.30.565.10">
    <property type="entry name" value="Histidine kinase-like ATPase, C-terminal domain"/>
    <property type="match status" value="1"/>
</dbReference>
<keyword evidence="11" id="KW-1185">Reference proteome</keyword>
<dbReference type="Gene3D" id="3.30.450.20">
    <property type="entry name" value="PAS domain"/>
    <property type="match status" value="1"/>
</dbReference>
<evidence type="ECO:0000256" key="7">
    <source>
        <dbReference type="ARBA" id="ARBA00023136"/>
    </source>
</evidence>
<keyword evidence="7 8" id="KW-0472">Membrane</keyword>
<accession>A0ABY4RIT6</accession>
<dbReference type="InterPro" id="IPR010559">
    <property type="entry name" value="Sig_transdc_His_kin_internal"/>
</dbReference>
<dbReference type="PANTHER" id="PTHR34220:SF7">
    <property type="entry name" value="SENSOR HISTIDINE KINASE YPDA"/>
    <property type="match status" value="1"/>
</dbReference>
<keyword evidence="5 8" id="KW-0812">Transmembrane</keyword>
<evidence type="ECO:0000313" key="11">
    <source>
        <dbReference type="Proteomes" id="UP001057134"/>
    </source>
</evidence>
<evidence type="ECO:0000256" key="5">
    <source>
        <dbReference type="ARBA" id="ARBA00022692"/>
    </source>
</evidence>
<evidence type="ECO:0000256" key="6">
    <source>
        <dbReference type="ARBA" id="ARBA00022989"/>
    </source>
</evidence>
<feature type="domain" description="HAMP" evidence="9">
    <location>
        <begin position="308"/>
        <end position="360"/>
    </location>
</feature>
<sequence length="603" mass="69110">MGKKNLSIRTKLIALFIFFVCIPLLVFGKLWYDKSTLSIERTAVDFNEQIVKQVNEHLNAYFMDLERTTFPLITHPLIRDFMKLTPDQSFERFMMTRKIQDELLQQVVFGRPEIYSFSIFSDEGISVSSSGSSLSEKDYRRFLDMPATKNYSVVGIRWHDNIPLLTITRKFKDASEYKTNGVLIIDLRLNEISRIVDQIQIGQTGFLWIADAKGQVIYHPDKSMRGASVPDWYSKQIQHLKQGAFIHSEHSSKDLVVFNKSPYTDWTIVSQVPIHELTAELLSLRNVTIWGGLIFASVVILVIGGFSLSLTNALSKLERLMRQAENGNLSVTAPEHRGNEIGNLYHGFNKMVRELRRLIEEVHTSQIRERELVIKQRESALQALQSQVNPHFLYNTLEMINSYAIVEGVMPISRMATALADLFRFSIGDSMQVISLKGEIGHVRTYLEIQKERFPYLHIEMHIDEEAISHVQAVRLSLQPLVENCFRHGYEKHRLKPAYIGIAGEWSDDRYLLRIIDKGKGMDRETMDSYNRFFLKEESEPAMKDGEDEVSTKIGLRNVHQRIRLLFGAPYGLQVLQSDELGSVIQVILPAAAGKMHETGELA</sequence>
<keyword evidence="2" id="KW-1003">Cell membrane</keyword>
<dbReference type="PANTHER" id="PTHR34220">
    <property type="entry name" value="SENSOR HISTIDINE KINASE YPDA"/>
    <property type="match status" value="1"/>
</dbReference>
<dbReference type="EMBL" id="CP027059">
    <property type="protein sequence ID" value="UQZ81730.1"/>
    <property type="molecule type" value="Genomic_DNA"/>
</dbReference>
<gene>
    <name evidence="10" type="primary">ypdA_5</name>
    <name evidence="10" type="ORF">SK3146_00886</name>
</gene>
<evidence type="ECO:0000256" key="1">
    <source>
        <dbReference type="ARBA" id="ARBA00004651"/>
    </source>
</evidence>
<dbReference type="PROSITE" id="PS50885">
    <property type="entry name" value="HAMP"/>
    <property type="match status" value="1"/>
</dbReference>
<keyword evidence="10" id="KW-0418">Kinase</keyword>
<dbReference type="InterPro" id="IPR033479">
    <property type="entry name" value="dCache_1"/>
</dbReference>
<comment type="subcellular location">
    <subcellularLocation>
        <location evidence="1">Cell membrane</location>
        <topology evidence="1">Multi-pass membrane protein</topology>
    </subcellularLocation>
</comment>
<proteinExistence type="predicted"/>
<dbReference type="InterPro" id="IPR036890">
    <property type="entry name" value="HATPase_C_sf"/>
</dbReference>
<organism evidence="10 11">
    <name type="scientific">Paenibacillus konkukensis</name>
    <dbReference type="NCBI Taxonomy" id="2020716"/>
    <lineage>
        <taxon>Bacteria</taxon>
        <taxon>Bacillati</taxon>
        <taxon>Bacillota</taxon>
        <taxon>Bacilli</taxon>
        <taxon>Bacillales</taxon>
        <taxon>Paenibacillaceae</taxon>
        <taxon>Paenibacillus</taxon>
    </lineage>
</organism>
<evidence type="ECO:0000256" key="2">
    <source>
        <dbReference type="ARBA" id="ARBA00022475"/>
    </source>
</evidence>
<evidence type="ECO:0000256" key="3">
    <source>
        <dbReference type="ARBA" id="ARBA00022553"/>
    </source>
</evidence>
<dbReference type="Pfam" id="PF00672">
    <property type="entry name" value="HAMP"/>
    <property type="match status" value="1"/>
</dbReference>
<dbReference type="Proteomes" id="UP001057134">
    <property type="component" value="Chromosome"/>
</dbReference>
<evidence type="ECO:0000256" key="8">
    <source>
        <dbReference type="SAM" id="Phobius"/>
    </source>
</evidence>